<keyword evidence="2" id="KW-0732">Signal</keyword>
<feature type="chain" id="PRO_5011655447" evidence="2">
    <location>
        <begin position="22"/>
        <end position="251"/>
    </location>
</feature>
<evidence type="ECO:0000256" key="1">
    <source>
        <dbReference type="SAM" id="Phobius"/>
    </source>
</evidence>
<keyword evidence="1" id="KW-1133">Transmembrane helix</keyword>
<feature type="signal peptide" evidence="2">
    <location>
        <begin position="1"/>
        <end position="21"/>
    </location>
</feature>
<sequence>MKLYISLALGLILATAPAAQAITFLWEANLLSDPNIDSGSVSTGLSSGDKISGSVSWSDPGFDNDTADPDKTIWLTDVFISATLGHITAQFQGVELSSVSVDNDHPLGGNLTSTASIGATDNDANDFAAQDNRLAAPEPILINGRDIGLGYAFASFQLSTSIPDFFGADVLLNETIDISDLALGLVSFELFEQPNGSNYTSFTGRLTGFRLSTDPPPPPSTTIPLPAGAPLLLTGIAGFAWLRRRKKAKKA</sequence>
<dbReference type="STRING" id="490829.SAMN05421850_1155"/>
<dbReference type="InterPro" id="IPR022472">
    <property type="entry name" value="VPLPA-CTERM"/>
</dbReference>
<reference evidence="3 4" key="1">
    <citation type="submission" date="2016-10" db="EMBL/GenBank/DDBJ databases">
        <authorList>
            <person name="de Groot N.N."/>
        </authorList>
    </citation>
    <scope>NUCLEOTIDE SEQUENCE [LARGE SCALE GENOMIC DNA]</scope>
    <source>
        <strain evidence="3 4">DSM 28010</strain>
    </source>
</reference>
<dbReference type="EMBL" id="FNEB01000015">
    <property type="protein sequence ID" value="SDJ34684.1"/>
    <property type="molecule type" value="Genomic_DNA"/>
</dbReference>
<dbReference type="RefSeq" id="WP_090030493.1">
    <property type="nucleotide sequence ID" value="NZ_FNEB01000015.1"/>
</dbReference>
<accession>A0A1G8SZW5</accession>
<evidence type="ECO:0000313" key="4">
    <source>
        <dbReference type="Proteomes" id="UP000199340"/>
    </source>
</evidence>
<evidence type="ECO:0000313" key="3">
    <source>
        <dbReference type="EMBL" id="SDJ34684.1"/>
    </source>
</evidence>
<proteinExistence type="predicted"/>
<dbReference type="AlphaFoldDB" id="A0A1G8SZW5"/>
<protein>
    <submittedName>
        <fullName evidence="3">VPLPA-CTERM protein sorting domain-containing protein</fullName>
    </submittedName>
</protein>
<keyword evidence="1" id="KW-0472">Membrane</keyword>
<dbReference type="NCBIfam" id="TIGR03370">
    <property type="entry name" value="VPLPA-CTERM"/>
    <property type="match status" value="1"/>
</dbReference>
<gene>
    <name evidence="3" type="ORF">SAMN05421850_1155</name>
</gene>
<keyword evidence="1" id="KW-0812">Transmembrane</keyword>
<name>A0A1G8SZW5_9RHOB</name>
<keyword evidence="4" id="KW-1185">Reference proteome</keyword>
<organism evidence="3 4">
    <name type="scientific">Lutimaribacter saemankumensis</name>
    <dbReference type="NCBI Taxonomy" id="490829"/>
    <lineage>
        <taxon>Bacteria</taxon>
        <taxon>Pseudomonadati</taxon>
        <taxon>Pseudomonadota</taxon>
        <taxon>Alphaproteobacteria</taxon>
        <taxon>Rhodobacterales</taxon>
        <taxon>Roseobacteraceae</taxon>
        <taxon>Lutimaribacter</taxon>
    </lineage>
</organism>
<feature type="transmembrane region" description="Helical" evidence="1">
    <location>
        <begin position="223"/>
        <end position="242"/>
    </location>
</feature>
<dbReference type="Proteomes" id="UP000199340">
    <property type="component" value="Unassembled WGS sequence"/>
</dbReference>
<evidence type="ECO:0000256" key="2">
    <source>
        <dbReference type="SAM" id="SignalP"/>
    </source>
</evidence>